<dbReference type="AlphaFoldDB" id="A0A542CZ13"/>
<protein>
    <recommendedName>
        <fullName evidence="3">Inner membrane protein yidI</fullName>
    </recommendedName>
</protein>
<dbReference type="OrthoDB" id="6089590at2"/>
<reference evidence="2" key="2">
    <citation type="submission" date="2019-08" db="EMBL/GenBank/DDBJ databases">
        <title>Investigation of anaerobic lignin degradation for improved lignocellulosic biofuels.</title>
        <authorList>
            <person name="Deangelis K.PhD."/>
        </authorList>
    </citation>
    <scope>NUCLEOTIDE SEQUENCE [LARGE SCALE GENOMIC DNA]</scope>
    <source>
        <strain evidence="2">128R</strain>
    </source>
</reference>
<gene>
    <name evidence="2" type="ORF">FHU10_3127</name>
</gene>
<sequence>MHRKDLFGWSGIAVGGIALLLAMIHFYAGPFSPQPTLESFVAGKAVAIKESLLASLAGNKVPETVTRPRYDLDRILEIFIAVLAVCAIVLGAIGSACRANRQAVYSAVMLGIGTLAFQVAIFAFGVIAAIFLILAVLSLLFGNAEVV</sequence>
<feature type="transmembrane region" description="Helical" evidence="1">
    <location>
        <begin position="7"/>
        <end position="28"/>
    </location>
</feature>
<comment type="caution">
    <text evidence="2">The sequence shown here is derived from an EMBL/GenBank/DDBJ whole genome shotgun (WGS) entry which is preliminary data.</text>
</comment>
<name>A0A542CZ13_SERFO</name>
<keyword evidence="1" id="KW-0812">Transmembrane</keyword>
<evidence type="ECO:0000313" key="2">
    <source>
        <dbReference type="EMBL" id="TVZ70548.1"/>
    </source>
</evidence>
<keyword evidence="1" id="KW-0472">Membrane</keyword>
<keyword evidence="1" id="KW-1133">Transmembrane helix</keyword>
<accession>A0A542CZ13</accession>
<feature type="transmembrane region" description="Helical" evidence="1">
    <location>
        <begin position="108"/>
        <end position="141"/>
    </location>
</feature>
<proteinExistence type="predicted"/>
<evidence type="ECO:0008006" key="3">
    <source>
        <dbReference type="Google" id="ProtNLM"/>
    </source>
</evidence>
<organism evidence="2">
    <name type="scientific">Serratia fonticola</name>
    <dbReference type="NCBI Taxonomy" id="47917"/>
    <lineage>
        <taxon>Bacteria</taxon>
        <taxon>Pseudomonadati</taxon>
        <taxon>Pseudomonadota</taxon>
        <taxon>Gammaproteobacteria</taxon>
        <taxon>Enterobacterales</taxon>
        <taxon>Yersiniaceae</taxon>
        <taxon>Serratia</taxon>
    </lineage>
</organism>
<feature type="transmembrane region" description="Helical" evidence="1">
    <location>
        <begin position="75"/>
        <end position="96"/>
    </location>
</feature>
<dbReference type="EMBL" id="VISQ01000001">
    <property type="protein sequence ID" value="TVZ70548.1"/>
    <property type="molecule type" value="Genomic_DNA"/>
</dbReference>
<evidence type="ECO:0000256" key="1">
    <source>
        <dbReference type="SAM" id="Phobius"/>
    </source>
</evidence>
<reference evidence="2" key="1">
    <citation type="submission" date="2019-06" db="EMBL/GenBank/DDBJ databases">
        <authorList>
            <person name="Deangelis K."/>
            <person name="Huntemann M."/>
            <person name="Clum A."/>
            <person name="Pillay M."/>
            <person name="Palaniappan K."/>
            <person name="Varghese N."/>
            <person name="Mikhailova N."/>
            <person name="Stamatis D."/>
            <person name="Reddy T."/>
            <person name="Daum C."/>
            <person name="Shapiro N."/>
            <person name="Ivanova N."/>
            <person name="Kyrpides N."/>
            <person name="Woyke T."/>
        </authorList>
    </citation>
    <scope>NUCLEOTIDE SEQUENCE [LARGE SCALE GENOMIC DNA]</scope>
    <source>
        <strain evidence="2">128R</strain>
    </source>
</reference>